<evidence type="ECO:0000313" key="5">
    <source>
        <dbReference type="EMBL" id="MET2827736.1"/>
    </source>
</evidence>
<dbReference type="PANTHER" id="PTHR46796">
    <property type="entry name" value="HTH-TYPE TRANSCRIPTIONAL ACTIVATOR RHAS-RELATED"/>
    <property type="match status" value="1"/>
</dbReference>
<dbReference type="Gene3D" id="1.10.10.60">
    <property type="entry name" value="Homeodomain-like"/>
    <property type="match status" value="2"/>
</dbReference>
<proteinExistence type="predicted"/>
<dbReference type="PROSITE" id="PS01124">
    <property type="entry name" value="HTH_ARAC_FAMILY_2"/>
    <property type="match status" value="1"/>
</dbReference>
<dbReference type="InterPro" id="IPR009057">
    <property type="entry name" value="Homeodomain-like_sf"/>
</dbReference>
<name>A0ABV2DCG7_9HYPH</name>
<evidence type="ECO:0000313" key="6">
    <source>
        <dbReference type="Proteomes" id="UP001548832"/>
    </source>
</evidence>
<keyword evidence="1" id="KW-0805">Transcription regulation</keyword>
<keyword evidence="6" id="KW-1185">Reference proteome</keyword>
<evidence type="ECO:0000256" key="1">
    <source>
        <dbReference type="ARBA" id="ARBA00023015"/>
    </source>
</evidence>
<dbReference type="RefSeq" id="WP_354459741.1">
    <property type="nucleotide sequence ID" value="NZ_JBEWSZ010000001.1"/>
</dbReference>
<organism evidence="5 6">
    <name type="scientific">Mesorhizobium shangrilense</name>
    <dbReference type="NCBI Taxonomy" id="460060"/>
    <lineage>
        <taxon>Bacteria</taxon>
        <taxon>Pseudomonadati</taxon>
        <taxon>Pseudomonadota</taxon>
        <taxon>Alphaproteobacteria</taxon>
        <taxon>Hyphomicrobiales</taxon>
        <taxon>Phyllobacteriaceae</taxon>
        <taxon>Mesorhizobium</taxon>
    </lineage>
</organism>
<dbReference type="SUPFAM" id="SSF51215">
    <property type="entry name" value="Regulatory protein AraC"/>
    <property type="match status" value="1"/>
</dbReference>
<evidence type="ECO:0000259" key="4">
    <source>
        <dbReference type="PROSITE" id="PS01124"/>
    </source>
</evidence>
<dbReference type="InterPro" id="IPR037923">
    <property type="entry name" value="HTH-like"/>
</dbReference>
<dbReference type="SUPFAM" id="SSF46689">
    <property type="entry name" value="Homeodomain-like"/>
    <property type="match status" value="2"/>
</dbReference>
<keyword evidence="2" id="KW-0238">DNA-binding</keyword>
<dbReference type="Pfam" id="PF12833">
    <property type="entry name" value="HTH_18"/>
    <property type="match status" value="1"/>
</dbReference>
<dbReference type="SMART" id="SM00342">
    <property type="entry name" value="HTH_ARAC"/>
    <property type="match status" value="1"/>
</dbReference>
<gene>
    <name evidence="5" type="ORF">ABVQ20_12200</name>
</gene>
<comment type="caution">
    <text evidence="5">The sequence shown here is derived from an EMBL/GenBank/DDBJ whole genome shotgun (WGS) entry which is preliminary data.</text>
</comment>
<protein>
    <submittedName>
        <fullName evidence="5">AraC family transcriptional regulator</fullName>
    </submittedName>
</protein>
<dbReference type="Proteomes" id="UP001548832">
    <property type="component" value="Unassembled WGS sequence"/>
</dbReference>
<evidence type="ECO:0000256" key="2">
    <source>
        <dbReference type="ARBA" id="ARBA00023125"/>
    </source>
</evidence>
<accession>A0ABV2DCG7</accession>
<keyword evidence="3" id="KW-0804">Transcription</keyword>
<evidence type="ECO:0000256" key="3">
    <source>
        <dbReference type="ARBA" id="ARBA00023163"/>
    </source>
</evidence>
<dbReference type="EMBL" id="JBEWSZ010000001">
    <property type="protein sequence ID" value="MET2827736.1"/>
    <property type="molecule type" value="Genomic_DNA"/>
</dbReference>
<dbReference type="InterPro" id="IPR050204">
    <property type="entry name" value="AraC_XylS_family_regulators"/>
</dbReference>
<dbReference type="InterPro" id="IPR018060">
    <property type="entry name" value="HTH_AraC"/>
</dbReference>
<feature type="domain" description="HTH araC/xylS-type" evidence="4">
    <location>
        <begin position="186"/>
        <end position="284"/>
    </location>
</feature>
<dbReference type="PANTHER" id="PTHR46796:SF6">
    <property type="entry name" value="ARAC SUBFAMILY"/>
    <property type="match status" value="1"/>
</dbReference>
<sequence>MLRSFEQLRDTAKADLLIAADEEHAALAGSGAYAMPWHWHDCLMFILPSRGTVELKHEDQREGTWLSQDRFAVVPQNRAHETRAGIGAHRHVAIYVTGAILRRLDREIGSLSEFHRRTRSTTLVRRSSTVRALQALSLRNNGGAYGNSGIKHSLISALLVQCIAEVMAGEMMPGASHREHGMAMVEDLKEFLILHADEQIPLDALADRFGVSRRHITRLFREGTGFSVGEFQLRVRLQTARELLSGTDLPIGEIAFRVGFESGAALAHAMRRADGRSPSDIRKRVAQPIKM</sequence>
<reference evidence="5 6" key="1">
    <citation type="submission" date="2024-06" db="EMBL/GenBank/DDBJ databases">
        <authorList>
            <person name="Kim D.-U."/>
        </authorList>
    </citation>
    <scope>NUCLEOTIDE SEQUENCE [LARGE SCALE GENOMIC DNA]</scope>
    <source>
        <strain evidence="5 6">KACC15460</strain>
    </source>
</reference>